<dbReference type="Proteomes" id="UP000694044">
    <property type="component" value="Unassembled WGS sequence"/>
</dbReference>
<comment type="caution">
    <text evidence="4">The sequence shown here is derived from an EMBL/GenBank/DDBJ whole genome shotgun (WGS) entry which is preliminary data.</text>
</comment>
<evidence type="ECO:0000313" key="5">
    <source>
        <dbReference type="Proteomes" id="UP000694044"/>
    </source>
</evidence>
<feature type="domain" description="WW" evidence="3">
    <location>
        <begin position="511"/>
        <end position="544"/>
    </location>
</feature>
<dbReference type="PANTHER" id="PTHR24198">
    <property type="entry name" value="ANKYRIN REPEAT AND PROTEIN KINASE DOMAIN-CONTAINING PROTEIN"/>
    <property type="match status" value="1"/>
</dbReference>
<dbReference type="SMART" id="SM00248">
    <property type="entry name" value="ANK"/>
    <property type="match status" value="6"/>
</dbReference>
<reference evidence="4" key="1">
    <citation type="submission" date="2021-02" db="EMBL/GenBank/DDBJ databases">
        <authorList>
            <person name="Palmer J.M."/>
        </authorList>
    </citation>
    <scope>NUCLEOTIDE SEQUENCE</scope>
    <source>
        <strain evidence="4">SCRP734</strain>
    </source>
</reference>
<dbReference type="InterPro" id="IPR002110">
    <property type="entry name" value="Ankyrin_rpt"/>
</dbReference>
<feature type="repeat" description="ANK" evidence="1">
    <location>
        <begin position="420"/>
        <end position="452"/>
    </location>
</feature>
<dbReference type="PROSITE" id="PS50297">
    <property type="entry name" value="ANK_REP_REGION"/>
    <property type="match status" value="2"/>
</dbReference>
<keyword evidence="1" id="KW-0040">ANK repeat</keyword>
<feature type="compositionally biased region" description="Basic residues" evidence="2">
    <location>
        <begin position="628"/>
        <end position="644"/>
    </location>
</feature>
<dbReference type="Pfam" id="PF00397">
    <property type="entry name" value="WW"/>
    <property type="match status" value="1"/>
</dbReference>
<protein>
    <submittedName>
        <fullName evidence="4">Serine/threonine-protein phosphatase 6 regulatory ankyrin repeat subunit A</fullName>
    </submittedName>
</protein>
<name>A0A8T1VT86_9STRA</name>
<dbReference type="SMART" id="SM00456">
    <property type="entry name" value="WW"/>
    <property type="match status" value="1"/>
</dbReference>
<dbReference type="Pfam" id="PF13857">
    <property type="entry name" value="Ank_5"/>
    <property type="match status" value="1"/>
</dbReference>
<dbReference type="PANTHER" id="PTHR24198:SF165">
    <property type="entry name" value="ANKYRIN REPEAT-CONTAINING PROTEIN-RELATED"/>
    <property type="match status" value="1"/>
</dbReference>
<evidence type="ECO:0000256" key="1">
    <source>
        <dbReference type="PROSITE-ProRule" id="PRU00023"/>
    </source>
</evidence>
<accession>A0A8T1VT86</accession>
<evidence type="ECO:0000313" key="4">
    <source>
        <dbReference type="EMBL" id="KAG7383213.1"/>
    </source>
</evidence>
<sequence length="670" mass="73557">MVEFSEVETVLASLVDAVVSSVDHKHEVAQDAEVLPIGGYLWKFPSEGSNRVGSSSAILPPPAPQVREYPRHCDQCGVCWVSDRVFELDHFRRCSGVQHVDIHESITQKAANLGVARRVWCEVDGSFSRLQWCHDRELASGDDVSAATNFIAFADVAEVSVLDEPANSFQIVTHDRRTVVFQCRREKAELEATKDLASYRLELDAHQWQEYLDELSKYARNSLLDEPTTQSVAEVFTAVSLFLLSENSVRVSRSVLETRLRSVLMKYGYKSHPSSLYDDDGNSLVHLAISLNLGGGAATSVSTLLDMGVDCNWQNHEGESPLLLVAASGDVATASVLLAAPLILVDMSCALGVTAFHVAANAGDVKMMQLLCDAGAQPEKRDDNGWTALHYAAACSTGLEALHFLCELLTDGCIDAQCSEENTALHVAAGCGYVENVRTLLETAANPHICNVSGESAYHLALRNNHIQCAVAINDYQSVSPTKYNVLPSNRAKESVISEATAVVPNERDIRSASGEWVEGSTEDGYTYYYNTVTCESSWYKPREYQLPVPDTRESMHCEERSSGIYHHERGSENDTSHSFTLAADHEAGSILGDSLGQQLPLCLIPMVSPLTSLDNPTAAAKYEAARRRARKQRRRRQSKVHLIHGHEDAVSEEATNKAAATCDNDQKRR</sequence>
<evidence type="ECO:0000259" key="3">
    <source>
        <dbReference type="PROSITE" id="PS50020"/>
    </source>
</evidence>
<feature type="region of interest" description="Disordered" evidence="2">
    <location>
        <begin position="622"/>
        <end position="670"/>
    </location>
</feature>
<dbReference type="InterPro" id="IPR001202">
    <property type="entry name" value="WW_dom"/>
</dbReference>
<dbReference type="PROSITE" id="PS50088">
    <property type="entry name" value="ANK_REPEAT"/>
    <property type="match status" value="2"/>
</dbReference>
<dbReference type="Pfam" id="PF12796">
    <property type="entry name" value="Ank_2"/>
    <property type="match status" value="1"/>
</dbReference>
<dbReference type="CDD" id="cd00201">
    <property type="entry name" value="WW"/>
    <property type="match status" value="1"/>
</dbReference>
<gene>
    <name evidence="4" type="primary">ANKRD28</name>
    <name evidence="4" type="ORF">PHYPSEUDO_003947</name>
</gene>
<dbReference type="PROSITE" id="PS50020">
    <property type="entry name" value="WW_DOMAIN_2"/>
    <property type="match status" value="1"/>
</dbReference>
<keyword evidence="5" id="KW-1185">Reference proteome</keyword>
<dbReference type="OrthoDB" id="1577640at2759"/>
<dbReference type="PROSITE" id="PS01159">
    <property type="entry name" value="WW_DOMAIN_1"/>
    <property type="match status" value="1"/>
</dbReference>
<evidence type="ECO:0000256" key="2">
    <source>
        <dbReference type="SAM" id="MobiDB-lite"/>
    </source>
</evidence>
<organism evidence="4 5">
    <name type="scientific">Phytophthora pseudosyringae</name>
    <dbReference type="NCBI Taxonomy" id="221518"/>
    <lineage>
        <taxon>Eukaryota</taxon>
        <taxon>Sar</taxon>
        <taxon>Stramenopiles</taxon>
        <taxon>Oomycota</taxon>
        <taxon>Peronosporomycetes</taxon>
        <taxon>Peronosporales</taxon>
        <taxon>Peronosporaceae</taxon>
        <taxon>Phytophthora</taxon>
    </lineage>
</organism>
<dbReference type="EMBL" id="JAGDFM010000183">
    <property type="protein sequence ID" value="KAG7383213.1"/>
    <property type="molecule type" value="Genomic_DNA"/>
</dbReference>
<feature type="repeat" description="ANK" evidence="1">
    <location>
        <begin position="351"/>
        <end position="383"/>
    </location>
</feature>
<dbReference type="AlphaFoldDB" id="A0A8T1VT86"/>
<proteinExistence type="predicted"/>